<evidence type="ECO:0000259" key="3">
    <source>
        <dbReference type="Pfam" id="PF25023"/>
    </source>
</evidence>
<dbReference type="NCBIfam" id="TIGR03696">
    <property type="entry name" value="Rhs_assc_core"/>
    <property type="match status" value="1"/>
</dbReference>
<keyword evidence="1" id="KW-0677">Repeat</keyword>
<dbReference type="SUPFAM" id="SSF69304">
    <property type="entry name" value="Tricorn protease N-terminal domain"/>
    <property type="match status" value="1"/>
</dbReference>
<dbReference type="InterPro" id="IPR022385">
    <property type="entry name" value="Rhs_assc_core"/>
</dbReference>
<dbReference type="AlphaFoldDB" id="A0A388STM4"/>
<dbReference type="Pfam" id="PF25023">
    <property type="entry name" value="TEN_YD-shell"/>
    <property type="match status" value="1"/>
</dbReference>
<organism evidence="4 5">
    <name type="scientific">Streptomyces spongiicola</name>
    <dbReference type="NCBI Taxonomy" id="1690221"/>
    <lineage>
        <taxon>Bacteria</taxon>
        <taxon>Bacillati</taxon>
        <taxon>Actinomycetota</taxon>
        <taxon>Actinomycetes</taxon>
        <taxon>Kitasatosporales</taxon>
        <taxon>Streptomycetaceae</taxon>
        <taxon>Streptomyces</taxon>
    </lineage>
</organism>
<dbReference type="PANTHER" id="PTHR32305:SF17">
    <property type="entry name" value="TRNA NUCLEASE WAPA"/>
    <property type="match status" value="1"/>
</dbReference>
<dbReference type="PANTHER" id="PTHR32305">
    <property type="match status" value="1"/>
</dbReference>
<feature type="region of interest" description="Disordered" evidence="2">
    <location>
        <begin position="33"/>
        <end position="61"/>
    </location>
</feature>
<dbReference type="EMBL" id="BGZL01000003">
    <property type="protein sequence ID" value="GBP99936.1"/>
    <property type="molecule type" value="Genomic_DNA"/>
</dbReference>
<dbReference type="Gene3D" id="2.180.10.10">
    <property type="entry name" value="RHS repeat-associated core"/>
    <property type="match status" value="1"/>
</dbReference>
<gene>
    <name evidence="4" type="ORF">SSP531S_13400</name>
</gene>
<dbReference type="InterPro" id="IPR056823">
    <property type="entry name" value="TEN-like_YD-shell"/>
</dbReference>
<evidence type="ECO:0000256" key="2">
    <source>
        <dbReference type="SAM" id="MobiDB-lite"/>
    </source>
</evidence>
<feature type="domain" description="Teneurin-like YD-shell" evidence="3">
    <location>
        <begin position="59"/>
        <end position="258"/>
    </location>
</feature>
<protein>
    <recommendedName>
        <fullName evidence="3">Teneurin-like YD-shell domain-containing protein</fullName>
    </recommendedName>
</protein>
<comment type="caution">
    <text evidence="4">The sequence shown here is derived from an EMBL/GenBank/DDBJ whole genome shotgun (WGS) entry which is preliminary data.</text>
</comment>
<evidence type="ECO:0000256" key="1">
    <source>
        <dbReference type="ARBA" id="ARBA00022737"/>
    </source>
</evidence>
<name>A0A388STM4_9ACTN</name>
<evidence type="ECO:0000313" key="4">
    <source>
        <dbReference type="EMBL" id="GBP99936.1"/>
    </source>
</evidence>
<evidence type="ECO:0000313" key="5">
    <source>
        <dbReference type="Proteomes" id="UP000265354"/>
    </source>
</evidence>
<sequence length="506" mass="53323">MLQDAGAPSRPARGTGHGRTSTWADHIAAGADGNILPAQPAPGTDRPHATTSVATTGGGTDTFIYDQAGNMKTRTSGGKDQTLTWDPEGHLQTIAETGKSTDYVYDTEGNRLLSRNSDNTATLYLPEGNELALNADGSTTATRYYSHGGQTIAMRTPTGGFTFLFGDHQGTSLIAVAAVTGQAITRRKQLPFGQLRSEQSTAFGTRGFVGGTNDPSGLTHLGAREYDPALGAFISVDPIIDFADPAQMHAYSYAHNTPLTKSDPDGLRPAPVAGTSDVEEFNWARDRGMRVGYTQRNGRYVWGYHPMKDTASQHRYRAYQANVKAYEAAKASRAAAARAKAQAIARAKAAKAKADAERRKKDGIWGSITGGLNKVWDNTGGKVVSGVADAAGAVGDHFSRHWRDYVNAGLVVGGFLAGAACGATIVCGVGVGLAVGAATYTVSNAGTKNWNWSSFGIQTAASGIGGGAAARYAGPKMAQMASAVRTRVSLWRLERTLDRMRKDVNG</sequence>
<proteinExistence type="predicted"/>
<dbReference type="Proteomes" id="UP000265354">
    <property type="component" value="Unassembled WGS sequence"/>
</dbReference>
<reference evidence="4 5" key="1">
    <citation type="submission" date="2018-07" db="EMBL/GenBank/DDBJ databases">
        <title>Whole Genome Shotgun Sequence of Streptomyces spongiicola strain 531S.</title>
        <authorList>
            <person name="Dohra H."/>
            <person name="Kodani S."/>
        </authorList>
    </citation>
    <scope>NUCLEOTIDE SEQUENCE [LARGE SCALE GENOMIC DNA]</scope>
    <source>
        <strain evidence="4 5">531S</strain>
    </source>
</reference>
<dbReference type="InterPro" id="IPR050708">
    <property type="entry name" value="T6SS_VgrG/RHS"/>
</dbReference>
<feature type="region of interest" description="Disordered" evidence="2">
    <location>
        <begin position="1"/>
        <end position="21"/>
    </location>
</feature>
<accession>A0A388STM4</accession>